<comment type="similarity">
    <text evidence="1">Belongs to the SDHAF4 family.</text>
</comment>
<reference evidence="3 4" key="1">
    <citation type="submission" date="2022-03" db="EMBL/GenBank/DDBJ databases">
        <title>Luteimonas soily sp. nov., a novel bacterium isolated from the soil.</title>
        <authorList>
            <person name="Zhang X."/>
        </authorList>
    </citation>
    <scope>NUCLEOTIDE SEQUENCE [LARGE SCALE GENOMIC DNA]</scope>
    <source>
        <strain evidence="3 4">50</strain>
    </source>
</reference>
<dbReference type="RefSeq" id="WP_243320195.1">
    <property type="nucleotide sequence ID" value="NZ_JALGCL010000001.1"/>
</dbReference>
<evidence type="ECO:0000313" key="3">
    <source>
        <dbReference type="EMBL" id="MCJ0824645.1"/>
    </source>
</evidence>
<gene>
    <name evidence="3" type="ORF">MQC88_01485</name>
</gene>
<name>A0ABT0A106_9GAMM</name>
<feature type="region of interest" description="Disordered" evidence="2">
    <location>
        <begin position="1"/>
        <end position="40"/>
    </location>
</feature>
<proteinExistence type="inferred from homology"/>
<dbReference type="EMBL" id="JALGCL010000001">
    <property type="protein sequence ID" value="MCJ0824645.1"/>
    <property type="molecule type" value="Genomic_DNA"/>
</dbReference>
<comment type="caution">
    <text evidence="3">The sequence shown here is derived from an EMBL/GenBank/DDBJ whole genome shotgun (WGS) entry which is preliminary data.</text>
</comment>
<accession>A0ABT0A106</accession>
<dbReference type="InterPro" id="IPR012875">
    <property type="entry name" value="SDHF4"/>
</dbReference>
<evidence type="ECO:0000256" key="1">
    <source>
        <dbReference type="ARBA" id="ARBA00005701"/>
    </source>
</evidence>
<organism evidence="3 4">
    <name type="scientific">Cognatiluteimonas sedimenti</name>
    <dbReference type="NCBI Taxonomy" id="2927791"/>
    <lineage>
        <taxon>Bacteria</taxon>
        <taxon>Pseudomonadati</taxon>
        <taxon>Pseudomonadota</taxon>
        <taxon>Gammaproteobacteria</taxon>
        <taxon>Lysobacterales</taxon>
        <taxon>Lysobacteraceae</taxon>
        <taxon>Cognatiluteimonas</taxon>
    </lineage>
</organism>
<protein>
    <submittedName>
        <fullName evidence="3">DUF1674 domain-containing protein</fullName>
    </submittedName>
</protein>
<evidence type="ECO:0000313" key="4">
    <source>
        <dbReference type="Proteomes" id="UP001165423"/>
    </source>
</evidence>
<dbReference type="Pfam" id="PF07896">
    <property type="entry name" value="DUF1674"/>
    <property type="match status" value="1"/>
</dbReference>
<dbReference type="Proteomes" id="UP001165423">
    <property type="component" value="Unassembled WGS sequence"/>
</dbReference>
<sequence length="58" mass="5996">MIGQTPTEPDAVDSAVAPGDPAAIAVPDTPVAEEIGGRGGLDPVRYGDWEKNGRCIDF</sequence>
<keyword evidence="4" id="KW-1185">Reference proteome</keyword>
<evidence type="ECO:0000256" key="2">
    <source>
        <dbReference type="SAM" id="MobiDB-lite"/>
    </source>
</evidence>